<organism evidence="14 15">
    <name type="scientific">Triparma laevis f. inornata</name>
    <dbReference type="NCBI Taxonomy" id="1714386"/>
    <lineage>
        <taxon>Eukaryota</taxon>
        <taxon>Sar</taxon>
        <taxon>Stramenopiles</taxon>
        <taxon>Ochrophyta</taxon>
        <taxon>Bolidophyceae</taxon>
        <taxon>Parmales</taxon>
        <taxon>Triparmaceae</taxon>
        <taxon>Triparma</taxon>
    </lineage>
</organism>
<dbReference type="Gene3D" id="1.20.1730.10">
    <property type="entry name" value="Sodium/glucose cotransporter"/>
    <property type="match status" value="1"/>
</dbReference>
<dbReference type="PROSITE" id="PS50283">
    <property type="entry name" value="NA_SOLUT_SYMP_3"/>
    <property type="match status" value="1"/>
</dbReference>
<protein>
    <submittedName>
        <fullName evidence="14">Uncharacterized protein</fullName>
    </submittedName>
</protein>
<keyword evidence="3" id="KW-0813">Transport</keyword>
<keyword evidence="5 13" id="KW-0812">Transmembrane</keyword>
<dbReference type="InterPro" id="IPR050277">
    <property type="entry name" value="Sodium:Solute_Symporter"/>
</dbReference>
<evidence type="ECO:0000256" key="6">
    <source>
        <dbReference type="ARBA" id="ARBA00022847"/>
    </source>
</evidence>
<comment type="caution">
    <text evidence="14">The sequence shown here is derived from an EMBL/GenBank/DDBJ whole genome shotgun (WGS) entry which is preliminary data.</text>
</comment>
<feature type="transmembrane region" description="Helical" evidence="13">
    <location>
        <begin position="497"/>
        <end position="521"/>
    </location>
</feature>
<dbReference type="PANTHER" id="PTHR48086:SF3">
    <property type="entry name" value="SODIUM_PROLINE SYMPORTER"/>
    <property type="match status" value="1"/>
</dbReference>
<dbReference type="Proteomes" id="UP001162640">
    <property type="component" value="Unassembled WGS sequence"/>
</dbReference>
<keyword evidence="9" id="KW-0406">Ion transport</keyword>
<evidence type="ECO:0000313" key="14">
    <source>
        <dbReference type="EMBL" id="GMH93938.1"/>
    </source>
</evidence>
<dbReference type="AlphaFoldDB" id="A0A9W7BWC8"/>
<feature type="transmembrane region" description="Helical" evidence="13">
    <location>
        <begin position="233"/>
        <end position="249"/>
    </location>
</feature>
<dbReference type="InterPro" id="IPR038377">
    <property type="entry name" value="Na/Glc_symporter_sf"/>
</dbReference>
<dbReference type="EMBL" id="BLQM01000539">
    <property type="protein sequence ID" value="GMH93938.1"/>
    <property type="molecule type" value="Genomic_DNA"/>
</dbReference>
<evidence type="ECO:0000256" key="13">
    <source>
        <dbReference type="SAM" id="Phobius"/>
    </source>
</evidence>
<sequence>MSADKSSNTAIELNITPTMSSNTEATTATIPSSVPDSTADYLRDLLMTKVTSVQFLVSTALFVIFEIVIATTDVSDLYHVLSVYFWLLCAFAPVATKHAHPFTPLQPTTFFKGDISSSSKTTSSFLVLSSSTMISWIFAKSVQNASVLGAKFGIAGGFGYASWYISFASVACVVYKLRMKGYNSLPQAVLDRYGSLSMIFFVVALIYRLNNEVWSNAMVVSSFFSSEAHSNDWWWSAIISTVIPLVYVFMGGLKSSLYSDVLQAGTFVGGLVIVLGVIAVKHNENENLKTFLEENHTSASFFKYNPAGTSQDKNPLTLEGGMDLLVTGAIQGLMSYPFFDPVLTDRTFLAHPRTMARSITFGGLIAGSFIVLFSIIGVYGSMLGKCVEAGTCPESDLNGAHLSGVTGGVPAEVAKTVSNGIFNLLFIVMSTSSISTLDSTFASTAKLCGPDFAGFLLNGIPTPLYKATTQHMKIGRISMVVMAVVGILPLLSNVTELSATTVSGTVVMGLAGPICLMAVIPDAWLWKRGTRRPLAFLAPFLSCAAVGICYQLRYSTKTADGDLKYADMNIDFSPLTMGDGSYGRLLGVNVFGAFLSLFLWWAFAFNEWCFFSDFDEVEGDKQYLAVSGEDQIDDLDTAEAGEKGKGREWAER</sequence>
<reference evidence="15" key="1">
    <citation type="journal article" date="2023" name="Commun. Biol.">
        <title>Genome analysis of Parmales, the sister group of diatoms, reveals the evolutionary specialization of diatoms from phago-mixotrophs to photoautotrophs.</title>
        <authorList>
            <person name="Ban H."/>
            <person name="Sato S."/>
            <person name="Yoshikawa S."/>
            <person name="Yamada K."/>
            <person name="Nakamura Y."/>
            <person name="Ichinomiya M."/>
            <person name="Sato N."/>
            <person name="Blanc-Mathieu R."/>
            <person name="Endo H."/>
            <person name="Kuwata A."/>
            <person name="Ogata H."/>
        </authorList>
    </citation>
    <scope>NUCLEOTIDE SEQUENCE [LARGE SCALE GENOMIC DNA]</scope>
</reference>
<dbReference type="PANTHER" id="PTHR48086">
    <property type="entry name" value="SODIUM/PROLINE SYMPORTER-RELATED"/>
    <property type="match status" value="1"/>
</dbReference>
<dbReference type="GO" id="GO:0006814">
    <property type="term" value="P:sodium ion transport"/>
    <property type="evidence" value="ECO:0007669"/>
    <property type="project" value="UniProtKB-KW"/>
</dbReference>
<gene>
    <name evidence="14" type="ORF">TL16_g12763</name>
</gene>
<comment type="similarity">
    <text evidence="2 12">Belongs to the sodium:solute symporter (SSF) (TC 2.A.21) family.</text>
</comment>
<evidence type="ECO:0000256" key="1">
    <source>
        <dbReference type="ARBA" id="ARBA00004651"/>
    </source>
</evidence>
<feature type="transmembrane region" description="Helical" evidence="13">
    <location>
        <begin position="582"/>
        <end position="603"/>
    </location>
</feature>
<keyword evidence="4" id="KW-1003">Cell membrane</keyword>
<keyword evidence="7 13" id="KW-1133">Transmembrane helix</keyword>
<dbReference type="InterPro" id="IPR001734">
    <property type="entry name" value="Na/solute_symporter"/>
</dbReference>
<dbReference type="GO" id="GO:0015293">
    <property type="term" value="F:symporter activity"/>
    <property type="evidence" value="ECO:0007669"/>
    <property type="project" value="UniProtKB-KW"/>
</dbReference>
<evidence type="ECO:0000256" key="11">
    <source>
        <dbReference type="ARBA" id="ARBA00023201"/>
    </source>
</evidence>
<accession>A0A9W7BWC8</accession>
<keyword evidence="10 13" id="KW-0472">Membrane</keyword>
<name>A0A9W7BWC8_9STRA</name>
<evidence type="ECO:0000256" key="5">
    <source>
        <dbReference type="ARBA" id="ARBA00022692"/>
    </source>
</evidence>
<feature type="transmembrane region" description="Helical" evidence="13">
    <location>
        <begin position="261"/>
        <end position="280"/>
    </location>
</feature>
<feature type="transmembrane region" description="Helical" evidence="13">
    <location>
        <begin position="77"/>
        <end position="96"/>
    </location>
</feature>
<keyword evidence="8" id="KW-0915">Sodium</keyword>
<feature type="transmembrane region" description="Helical" evidence="13">
    <location>
        <begin position="158"/>
        <end position="177"/>
    </location>
</feature>
<dbReference type="Pfam" id="PF00474">
    <property type="entry name" value="SSF"/>
    <property type="match status" value="1"/>
</dbReference>
<evidence type="ECO:0000313" key="15">
    <source>
        <dbReference type="Proteomes" id="UP001162640"/>
    </source>
</evidence>
<feature type="transmembrane region" description="Helical" evidence="13">
    <location>
        <begin position="533"/>
        <end position="553"/>
    </location>
</feature>
<comment type="subcellular location">
    <subcellularLocation>
        <location evidence="1">Cell membrane</location>
        <topology evidence="1">Multi-pass membrane protein</topology>
    </subcellularLocation>
</comment>
<evidence type="ECO:0000256" key="4">
    <source>
        <dbReference type="ARBA" id="ARBA00022475"/>
    </source>
</evidence>
<feature type="transmembrane region" description="Helical" evidence="13">
    <location>
        <begin position="53"/>
        <end position="71"/>
    </location>
</feature>
<evidence type="ECO:0000256" key="10">
    <source>
        <dbReference type="ARBA" id="ARBA00023136"/>
    </source>
</evidence>
<proteinExistence type="inferred from homology"/>
<evidence type="ECO:0000256" key="9">
    <source>
        <dbReference type="ARBA" id="ARBA00023065"/>
    </source>
</evidence>
<dbReference type="GO" id="GO:0005886">
    <property type="term" value="C:plasma membrane"/>
    <property type="evidence" value="ECO:0007669"/>
    <property type="project" value="UniProtKB-SubCell"/>
</dbReference>
<keyword evidence="6" id="KW-0769">Symport</keyword>
<evidence type="ECO:0000256" key="12">
    <source>
        <dbReference type="RuleBase" id="RU362091"/>
    </source>
</evidence>
<evidence type="ECO:0000256" key="7">
    <source>
        <dbReference type="ARBA" id="ARBA00022989"/>
    </source>
</evidence>
<evidence type="ECO:0000256" key="8">
    <source>
        <dbReference type="ARBA" id="ARBA00023053"/>
    </source>
</evidence>
<feature type="transmembrane region" description="Helical" evidence="13">
    <location>
        <begin position="359"/>
        <end position="379"/>
    </location>
</feature>
<keyword evidence="11" id="KW-0739">Sodium transport</keyword>
<evidence type="ECO:0000256" key="2">
    <source>
        <dbReference type="ARBA" id="ARBA00006434"/>
    </source>
</evidence>
<feature type="transmembrane region" description="Helical" evidence="13">
    <location>
        <begin position="474"/>
        <end position="491"/>
    </location>
</feature>
<feature type="transmembrane region" description="Helical" evidence="13">
    <location>
        <begin position="189"/>
        <end position="209"/>
    </location>
</feature>
<evidence type="ECO:0000256" key="3">
    <source>
        <dbReference type="ARBA" id="ARBA00022448"/>
    </source>
</evidence>